<dbReference type="Gene3D" id="3.60.110.10">
    <property type="entry name" value="Carbon-nitrogen hydrolase"/>
    <property type="match status" value="1"/>
</dbReference>
<accession>A0A6J6SH32</accession>
<feature type="domain" description="CN hydrolase" evidence="1">
    <location>
        <begin position="2"/>
        <end position="244"/>
    </location>
</feature>
<evidence type="ECO:0000259" key="1">
    <source>
        <dbReference type="PROSITE" id="PS50263"/>
    </source>
</evidence>
<dbReference type="PANTHER" id="PTHR23088">
    <property type="entry name" value="NITRILASE-RELATED"/>
    <property type="match status" value="1"/>
</dbReference>
<dbReference type="EMBL" id="CAEZYQ010000004">
    <property type="protein sequence ID" value="CAB4734122.1"/>
    <property type="molecule type" value="Genomic_DNA"/>
</dbReference>
<organism evidence="2">
    <name type="scientific">freshwater metagenome</name>
    <dbReference type="NCBI Taxonomy" id="449393"/>
    <lineage>
        <taxon>unclassified sequences</taxon>
        <taxon>metagenomes</taxon>
        <taxon>ecological metagenomes</taxon>
    </lineage>
</organism>
<name>A0A6J6SH32_9ZZZZ</name>
<dbReference type="AlphaFoldDB" id="A0A6J6SH32"/>
<dbReference type="CDD" id="cd07197">
    <property type="entry name" value="nitrilase"/>
    <property type="match status" value="1"/>
</dbReference>
<proteinExistence type="predicted"/>
<dbReference type="InterPro" id="IPR036526">
    <property type="entry name" value="C-N_Hydrolase_sf"/>
</dbReference>
<evidence type="ECO:0000313" key="2">
    <source>
        <dbReference type="EMBL" id="CAB4734122.1"/>
    </source>
</evidence>
<dbReference type="SUPFAM" id="SSF56317">
    <property type="entry name" value="Carbon-nitrogen hydrolase"/>
    <property type="match status" value="1"/>
</dbReference>
<reference evidence="2" key="1">
    <citation type="submission" date="2020-05" db="EMBL/GenBank/DDBJ databases">
        <authorList>
            <person name="Chiriac C."/>
            <person name="Salcher M."/>
            <person name="Ghai R."/>
            <person name="Kavagutti S V."/>
        </authorList>
    </citation>
    <scope>NUCLEOTIDE SEQUENCE</scope>
</reference>
<dbReference type="PROSITE" id="PS50263">
    <property type="entry name" value="CN_HYDROLASE"/>
    <property type="match status" value="1"/>
</dbReference>
<dbReference type="PANTHER" id="PTHR23088:SF27">
    <property type="entry name" value="DEAMINATED GLUTATHIONE AMIDASE"/>
    <property type="match status" value="1"/>
</dbReference>
<sequence length="262" mass="27469">MLRVAAGQGVPVNGDLAANVALAASLTRDAGEQGVWLLVLPEAFLTGYDWDAFDQVRATGRPRVEALDELLAPLGRAAAEASCTVLVSTPLLRGDRMRLSTLVVRPDGSVEAAYDKQHVDRLETGWFTPGPHRPCVLDVEGVRVGLAICYDSRFPEHAAAAAAAGAGAEVYAVSTAYLEGSTRGREVSLPARALDNGMYVVAGAALGRCGDRPITGGSCVLDPEGRELAALGTEPGLAVAEVDLDLLAEVRARQTMHADRRG</sequence>
<gene>
    <name evidence="2" type="ORF">UFOPK2761_00730</name>
</gene>
<dbReference type="Pfam" id="PF00795">
    <property type="entry name" value="CN_hydrolase"/>
    <property type="match status" value="1"/>
</dbReference>
<protein>
    <submittedName>
        <fullName evidence="2">Unannotated protein</fullName>
    </submittedName>
</protein>
<dbReference type="InterPro" id="IPR003010">
    <property type="entry name" value="C-N_Hydrolase"/>
</dbReference>